<accession>A0ACC1XV13</accession>
<name>A0ACC1XV13_MELAZ</name>
<dbReference type="Proteomes" id="UP001164539">
    <property type="component" value="Chromosome 7"/>
</dbReference>
<comment type="caution">
    <text evidence="1">The sequence shown here is derived from an EMBL/GenBank/DDBJ whole genome shotgun (WGS) entry which is preliminary data.</text>
</comment>
<proteinExistence type="predicted"/>
<evidence type="ECO:0000313" key="2">
    <source>
        <dbReference type="Proteomes" id="UP001164539"/>
    </source>
</evidence>
<protein>
    <submittedName>
        <fullName evidence="1">Methyltransferase-like protein 23</fullName>
    </submittedName>
</protein>
<evidence type="ECO:0000313" key="1">
    <source>
        <dbReference type="EMBL" id="KAJ4714135.1"/>
    </source>
</evidence>
<sequence>MKQEYWFFLWPCGVIVSACVWQNRAFLRGNGAPIFDLHPKIIHWADTFYDAVVKPLMTTSSPSHICSRVLQNQSSLKLTIIERTLISPICLRWGVCNLLVMMFLFLMHRVFILFSLAMCSRRHLIEFFMVKEGLKCVKLVDGFSFLPPYKAI</sequence>
<dbReference type="EMBL" id="CM051400">
    <property type="protein sequence ID" value="KAJ4714135.1"/>
    <property type="molecule type" value="Genomic_DNA"/>
</dbReference>
<keyword evidence="2" id="KW-1185">Reference proteome</keyword>
<organism evidence="1 2">
    <name type="scientific">Melia azedarach</name>
    <name type="common">Chinaberry tree</name>
    <dbReference type="NCBI Taxonomy" id="155640"/>
    <lineage>
        <taxon>Eukaryota</taxon>
        <taxon>Viridiplantae</taxon>
        <taxon>Streptophyta</taxon>
        <taxon>Embryophyta</taxon>
        <taxon>Tracheophyta</taxon>
        <taxon>Spermatophyta</taxon>
        <taxon>Magnoliopsida</taxon>
        <taxon>eudicotyledons</taxon>
        <taxon>Gunneridae</taxon>
        <taxon>Pentapetalae</taxon>
        <taxon>rosids</taxon>
        <taxon>malvids</taxon>
        <taxon>Sapindales</taxon>
        <taxon>Meliaceae</taxon>
        <taxon>Melia</taxon>
    </lineage>
</organism>
<reference evidence="1 2" key="1">
    <citation type="journal article" date="2023" name="Science">
        <title>Complex scaffold remodeling in plant triterpene biosynthesis.</title>
        <authorList>
            <person name="De La Pena R."/>
            <person name="Hodgson H."/>
            <person name="Liu J.C."/>
            <person name="Stephenson M.J."/>
            <person name="Martin A.C."/>
            <person name="Owen C."/>
            <person name="Harkess A."/>
            <person name="Leebens-Mack J."/>
            <person name="Jimenez L.E."/>
            <person name="Osbourn A."/>
            <person name="Sattely E.S."/>
        </authorList>
    </citation>
    <scope>NUCLEOTIDE SEQUENCE [LARGE SCALE GENOMIC DNA]</scope>
    <source>
        <strain evidence="2">cv. JPN11</strain>
        <tissue evidence="1">Leaf</tissue>
    </source>
</reference>
<gene>
    <name evidence="1" type="ORF">OWV82_012664</name>
</gene>